<name>A0A8S1QAR6_9CILI</name>
<sequence>MQQERKYRNNKERHQDKHQMKVLFMNIDRIKRRMQRISKMLQNLILMVNNIFQYLMQKKQTQVQSTVIKQKVQEIKLR</sequence>
<protein>
    <submittedName>
        <fullName evidence="1">Uncharacterized protein</fullName>
    </submittedName>
</protein>
<evidence type="ECO:0000313" key="1">
    <source>
        <dbReference type="EMBL" id="CAD8111861.1"/>
    </source>
</evidence>
<comment type="caution">
    <text evidence="1">The sequence shown here is derived from an EMBL/GenBank/DDBJ whole genome shotgun (WGS) entry which is preliminary data.</text>
</comment>
<gene>
    <name evidence="1" type="ORF">PSON_ATCC_30995.1.T0990093</name>
</gene>
<accession>A0A8S1QAR6</accession>
<evidence type="ECO:0000313" key="2">
    <source>
        <dbReference type="Proteomes" id="UP000692954"/>
    </source>
</evidence>
<organism evidence="1 2">
    <name type="scientific">Paramecium sonneborni</name>
    <dbReference type="NCBI Taxonomy" id="65129"/>
    <lineage>
        <taxon>Eukaryota</taxon>
        <taxon>Sar</taxon>
        <taxon>Alveolata</taxon>
        <taxon>Ciliophora</taxon>
        <taxon>Intramacronucleata</taxon>
        <taxon>Oligohymenophorea</taxon>
        <taxon>Peniculida</taxon>
        <taxon>Parameciidae</taxon>
        <taxon>Paramecium</taxon>
    </lineage>
</organism>
<reference evidence="1" key="1">
    <citation type="submission" date="2021-01" db="EMBL/GenBank/DDBJ databases">
        <authorList>
            <consortium name="Genoscope - CEA"/>
            <person name="William W."/>
        </authorList>
    </citation>
    <scope>NUCLEOTIDE SEQUENCE</scope>
</reference>
<dbReference type="Proteomes" id="UP000692954">
    <property type="component" value="Unassembled WGS sequence"/>
</dbReference>
<keyword evidence="2" id="KW-1185">Reference proteome</keyword>
<dbReference type="AlphaFoldDB" id="A0A8S1QAR6"/>
<proteinExistence type="predicted"/>
<dbReference type="EMBL" id="CAJJDN010000099">
    <property type="protein sequence ID" value="CAD8111861.1"/>
    <property type="molecule type" value="Genomic_DNA"/>
</dbReference>